<dbReference type="PANTHER" id="PTHR43509:SF1">
    <property type="entry name" value="SULFATE ADENYLYLTRANSFERASE"/>
    <property type="match status" value="1"/>
</dbReference>
<evidence type="ECO:0000313" key="3">
    <source>
        <dbReference type="Proteomes" id="UP000320055"/>
    </source>
</evidence>
<dbReference type="RefSeq" id="WP_246141915.1">
    <property type="nucleotide sequence ID" value="NZ_LR213948.1"/>
</dbReference>
<organism evidence="2 3">
    <name type="scientific">Hyella patelloides LEGE 07179</name>
    <dbReference type="NCBI Taxonomy" id="945734"/>
    <lineage>
        <taxon>Bacteria</taxon>
        <taxon>Bacillati</taxon>
        <taxon>Cyanobacteriota</taxon>
        <taxon>Cyanophyceae</taxon>
        <taxon>Pleurocapsales</taxon>
        <taxon>Hyellaceae</taxon>
        <taxon>Hyella</taxon>
    </lineage>
</organism>
<dbReference type="SUPFAM" id="SSF52374">
    <property type="entry name" value="Nucleotidylyl transferase"/>
    <property type="match status" value="1"/>
</dbReference>
<dbReference type="AlphaFoldDB" id="A0A563VPJ0"/>
<dbReference type="EMBL" id="CAACVJ010000110">
    <property type="protein sequence ID" value="VEP13376.1"/>
    <property type="molecule type" value="Genomic_DNA"/>
</dbReference>
<dbReference type="PANTHER" id="PTHR43509">
    <property type="match status" value="1"/>
</dbReference>
<dbReference type="GO" id="GO:0004781">
    <property type="term" value="F:sulfate adenylyltransferase (ATP) activity"/>
    <property type="evidence" value="ECO:0007669"/>
    <property type="project" value="InterPro"/>
</dbReference>
<dbReference type="InterPro" id="IPR024951">
    <property type="entry name" value="Sulfurylase_cat_dom"/>
</dbReference>
<reference evidence="2 3" key="1">
    <citation type="submission" date="2019-01" db="EMBL/GenBank/DDBJ databases">
        <authorList>
            <person name="Brito A."/>
        </authorList>
    </citation>
    <scope>NUCLEOTIDE SEQUENCE [LARGE SCALE GENOMIC DNA]</scope>
    <source>
        <strain evidence="2">1</strain>
    </source>
</reference>
<dbReference type="Gene3D" id="3.40.50.620">
    <property type="entry name" value="HUPs"/>
    <property type="match status" value="1"/>
</dbReference>
<evidence type="ECO:0000259" key="1">
    <source>
        <dbReference type="Pfam" id="PF01747"/>
    </source>
</evidence>
<name>A0A563VPJ0_9CYAN</name>
<accession>A0A563VPJ0</accession>
<evidence type="ECO:0000313" key="2">
    <source>
        <dbReference type="EMBL" id="VEP13376.1"/>
    </source>
</evidence>
<dbReference type="Pfam" id="PF01747">
    <property type="entry name" value="ATP-sulfurylase"/>
    <property type="match status" value="1"/>
</dbReference>
<sequence length="122" mass="13944">MARGNYSKLEKEHRSPQSIVAIAENQSVKTSRKTFYGTYDAQHIFEEFTPEELAIQPIKFEHAFYCKRTAGMTTAKTSPITPEERIHLSGTKVRNMLRNGQTPPQEFTRPEIAEILVQAMSK</sequence>
<feature type="domain" description="Sulphate adenylyltransferase catalytic" evidence="1">
    <location>
        <begin position="30"/>
        <end position="118"/>
    </location>
</feature>
<protein>
    <recommendedName>
        <fullName evidence="1">Sulphate adenylyltransferase catalytic domain-containing protein</fullName>
    </recommendedName>
</protein>
<keyword evidence="3" id="KW-1185">Reference proteome</keyword>
<proteinExistence type="predicted"/>
<gene>
    <name evidence="2" type="ORF">H1P_1980002</name>
</gene>
<dbReference type="Proteomes" id="UP000320055">
    <property type="component" value="Unassembled WGS sequence"/>
</dbReference>
<dbReference type="InterPro" id="IPR014729">
    <property type="entry name" value="Rossmann-like_a/b/a_fold"/>
</dbReference>